<evidence type="ECO:0000259" key="3">
    <source>
        <dbReference type="Pfam" id="PF16221"/>
    </source>
</evidence>
<keyword evidence="6" id="KW-1185">Reference proteome</keyword>
<name>A0A1W1IB32_9BACT</name>
<evidence type="ECO:0000313" key="6">
    <source>
        <dbReference type="Proteomes" id="UP000192042"/>
    </source>
</evidence>
<evidence type="ECO:0000259" key="4">
    <source>
        <dbReference type="Pfam" id="PF16254"/>
    </source>
</evidence>
<feature type="domain" description="DUF2172" evidence="2">
    <location>
        <begin position="68"/>
        <end position="158"/>
    </location>
</feature>
<dbReference type="Gene3D" id="3.40.630.10">
    <property type="entry name" value="Zn peptidases"/>
    <property type="match status" value="1"/>
</dbReference>
<dbReference type="Gene3D" id="3.50.30.90">
    <property type="match status" value="1"/>
</dbReference>
<evidence type="ECO:0000313" key="5">
    <source>
        <dbReference type="EMBL" id="SLM50224.1"/>
    </source>
</evidence>
<reference evidence="5 6" key="1">
    <citation type="submission" date="2017-03" db="EMBL/GenBank/DDBJ databases">
        <authorList>
            <person name="Afonso C.L."/>
            <person name="Miller P.J."/>
            <person name="Scott M.A."/>
            <person name="Spackman E."/>
            <person name="Goraichik I."/>
            <person name="Dimitrov K.M."/>
            <person name="Suarez D.L."/>
            <person name="Swayne D.E."/>
        </authorList>
    </citation>
    <scope>NUCLEOTIDE SEQUENCE [LARGE SCALE GENOMIC DNA]</scope>
    <source>
        <strain evidence="5">Genome sequencing of Nitrospira japonica strain NJ11</strain>
    </source>
</reference>
<keyword evidence="1" id="KW-0862">Zinc</keyword>
<dbReference type="InterPro" id="IPR032589">
    <property type="entry name" value="DUF4910"/>
</dbReference>
<dbReference type="SUPFAM" id="SSF53187">
    <property type="entry name" value="Zn-dependent exopeptidases"/>
    <property type="match status" value="1"/>
</dbReference>
<sequence length="435" mass="49418">MRHIRDSGEHIGVGRAMHDVLLDLFPICRSITGDGVRATLRALQKRIPLTIQEVPSGTQVFDWTVPLEWNIHDAYIKDLNGHRIIDFQKSNLHVVNYSHPINRRISLDELKNHLHSLPEHPTWIPYRTSYYKDSWGFCLSHNELQNLKDAEYDVRIDASLSKGSLSYGEFFVPGQVRDEVLFSTHVCHPSLCNDNLSGIVVTTFLAEWVLSKPRRYSYRFLFVPGTIGSITWLSQNRGQTSHIKHGLVLTGVGDPGPFTYKRSRRGDSEIDRIMANLLRHSGSPHNIVEFIPYGYDERQYCSPGFNLPVGCFSRTPHSQYPEYHTSGDSVEFVKAESLEESLEQCRTAVETLERNRVYLNRNPHCEPQLGKRGLYRGIGGQAGEKSMEMALLWVLNLSDGSHSLLEIAERADIRFEVLAAAAEKLMEHALLSPAQ</sequence>
<feature type="domain" description="UCP01524 winged helix-turn-helix" evidence="3">
    <location>
        <begin position="356"/>
        <end position="432"/>
    </location>
</feature>
<dbReference type="RefSeq" id="WP_080888350.1">
    <property type="nucleotide sequence ID" value="NZ_LT828648.1"/>
</dbReference>
<dbReference type="Pfam" id="PF09940">
    <property type="entry name" value="DUF2172"/>
    <property type="match status" value="1"/>
</dbReference>
<dbReference type="Gene3D" id="1.10.10.10">
    <property type="entry name" value="Winged helix-like DNA-binding domain superfamily/Winged helix DNA-binding domain"/>
    <property type="match status" value="1"/>
</dbReference>
<gene>
    <name evidence="5" type="ORF">NSJP_4057</name>
</gene>
<dbReference type="KEGG" id="nja:NSJP_4057"/>
<protein>
    <submittedName>
        <fullName evidence="5">dTDP-4-dehydrorhamnose 3,5-epimerase</fullName>
    </submittedName>
</protein>
<dbReference type="AlphaFoldDB" id="A0A1W1IB32"/>
<dbReference type="EMBL" id="LT828648">
    <property type="protein sequence ID" value="SLM50224.1"/>
    <property type="molecule type" value="Genomic_DNA"/>
</dbReference>
<dbReference type="Pfam" id="PF16254">
    <property type="entry name" value="DUF4910"/>
    <property type="match status" value="1"/>
</dbReference>
<dbReference type="Proteomes" id="UP000192042">
    <property type="component" value="Chromosome I"/>
</dbReference>
<feature type="binding site" evidence="1">
    <location>
        <position position="188"/>
    </location>
    <ligand>
        <name>Zn(2+)</name>
        <dbReference type="ChEBI" id="CHEBI:29105"/>
    </ligand>
</feature>
<feature type="binding site" evidence="1">
    <location>
        <position position="194"/>
    </location>
    <ligand>
        <name>Zn(2+)</name>
        <dbReference type="ChEBI" id="CHEBI:29105"/>
    </ligand>
</feature>
<dbReference type="Pfam" id="PF16221">
    <property type="entry name" value="HTH_47"/>
    <property type="match status" value="1"/>
</dbReference>
<feature type="domain" description="DUF4910" evidence="4">
    <location>
        <begin position="18"/>
        <end position="355"/>
    </location>
</feature>
<dbReference type="InterPro" id="IPR012353">
    <property type="entry name" value="UCP015244"/>
</dbReference>
<dbReference type="GO" id="GO:0046872">
    <property type="term" value="F:metal ion binding"/>
    <property type="evidence" value="ECO:0007669"/>
    <property type="project" value="UniProtKB-KW"/>
</dbReference>
<evidence type="ECO:0000259" key="2">
    <source>
        <dbReference type="Pfam" id="PF09940"/>
    </source>
</evidence>
<dbReference type="PIRSF" id="PIRSF015244">
    <property type="entry name" value="UCP015244"/>
    <property type="match status" value="1"/>
</dbReference>
<proteinExistence type="predicted"/>
<keyword evidence="1" id="KW-0479">Metal-binding</keyword>
<comment type="cofactor">
    <cofactor evidence="1">
        <name>Zn(2+)</name>
        <dbReference type="ChEBI" id="CHEBI:29105"/>
    </cofactor>
    <text evidence="1">Binds 1 zinc ion per subunit.</text>
</comment>
<accession>A0A1W1IB32</accession>
<dbReference type="InterPro" id="IPR032610">
    <property type="entry name" value="DUF2172"/>
</dbReference>
<dbReference type="InterPro" id="IPR032622">
    <property type="entry name" value="UCP01524_HTH"/>
</dbReference>
<feature type="binding site" evidence="1">
    <location>
        <position position="324"/>
    </location>
    <ligand>
        <name>Zn(2+)</name>
        <dbReference type="ChEBI" id="CHEBI:29105"/>
    </ligand>
</feature>
<dbReference type="STRING" id="1325564.NSJP_4057"/>
<organism evidence="5 6">
    <name type="scientific">Nitrospira japonica</name>
    <dbReference type="NCBI Taxonomy" id="1325564"/>
    <lineage>
        <taxon>Bacteria</taxon>
        <taxon>Pseudomonadati</taxon>
        <taxon>Nitrospirota</taxon>
        <taxon>Nitrospiria</taxon>
        <taxon>Nitrospirales</taxon>
        <taxon>Nitrospiraceae</taxon>
        <taxon>Nitrospira</taxon>
    </lineage>
</organism>
<dbReference type="InterPro" id="IPR036388">
    <property type="entry name" value="WH-like_DNA-bd_sf"/>
</dbReference>
<evidence type="ECO:0000256" key="1">
    <source>
        <dbReference type="PIRSR" id="PIRSR015244-50"/>
    </source>
</evidence>